<evidence type="ECO:0000259" key="12">
    <source>
        <dbReference type="PROSITE" id="PS50262"/>
    </source>
</evidence>
<evidence type="ECO:0000256" key="1">
    <source>
        <dbReference type="ARBA" id="ARBA00004651"/>
    </source>
</evidence>
<dbReference type="PROSITE" id="PS50262">
    <property type="entry name" value="G_PROTEIN_RECEP_F1_2"/>
    <property type="match status" value="1"/>
</dbReference>
<evidence type="ECO:0000313" key="13">
    <source>
        <dbReference type="EMBL" id="KZS08724.1"/>
    </source>
</evidence>
<keyword evidence="9" id="KW-0325">Glycoprotein</keyword>
<name>A0A162D9E3_9CRUS</name>
<dbReference type="Proteomes" id="UP000076858">
    <property type="component" value="Unassembled WGS sequence"/>
</dbReference>
<dbReference type="InterPro" id="IPR000276">
    <property type="entry name" value="GPCR_Rhodpsn"/>
</dbReference>
<evidence type="ECO:0000256" key="8">
    <source>
        <dbReference type="ARBA" id="ARBA00023170"/>
    </source>
</evidence>
<keyword evidence="6" id="KW-0297">G-protein coupled receptor</keyword>
<dbReference type="OrthoDB" id="6358071at2759"/>
<evidence type="ECO:0000256" key="4">
    <source>
        <dbReference type="ARBA" id="ARBA00022692"/>
    </source>
</evidence>
<evidence type="ECO:0000256" key="11">
    <source>
        <dbReference type="SAM" id="Phobius"/>
    </source>
</evidence>
<keyword evidence="4 11" id="KW-0812">Transmembrane</keyword>
<evidence type="ECO:0000256" key="10">
    <source>
        <dbReference type="ARBA" id="ARBA00023224"/>
    </source>
</evidence>
<proteinExistence type="inferred from homology"/>
<evidence type="ECO:0000256" key="7">
    <source>
        <dbReference type="ARBA" id="ARBA00023136"/>
    </source>
</evidence>
<dbReference type="GO" id="GO:0007189">
    <property type="term" value="P:adenylate cyclase-activating G protein-coupled receptor signaling pathway"/>
    <property type="evidence" value="ECO:0007669"/>
    <property type="project" value="TreeGrafter"/>
</dbReference>
<comment type="similarity">
    <text evidence="2">Belongs to the G-protein coupled receptor 1 family.</text>
</comment>
<keyword evidence="10" id="KW-0807">Transducer</keyword>
<keyword evidence="5 11" id="KW-1133">Transmembrane helix</keyword>
<dbReference type="InterPro" id="IPR017452">
    <property type="entry name" value="GPCR_Rhodpsn_7TM"/>
</dbReference>
<feature type="domain" description="G-protein coupled receptors family 1 profile" evidence="12">
    <location>
        <begin position="43"/>
        <end position="357"/>
    </location>
</feature>
<gene>
    <name evidence="13" type="ORF">APZ42_027447</name>
</gene>
<evidence type="ECO:0000256" key="5">
    <source>
        <dbReference type="ARBA" id="ARBA00022989"/>
    </source>
</evidence>
<feature type="transmembrane region" description="Helical" evidence="11">
    <location>
        <begin position="64"/>
        <end position="86"/>
    </location>
</feature>
<dbReference type="GO" id="GO:0004930">
    <property type="term" value="F:G protein-coupled receptor activity"/>
    <property type="evidence" value="ECO:0007669"/>
    <property type="project" value="UniProtKB-KW"/>
</dbReference>
<keyword evidence="8" id="KW-0675">Receptor</keyword>
<feature type="transmembrane region" description="Helical" evidence="11">
    <location>
        <begin position="139"/>
        <end position="165"/>
    </location>
</feature>
<dbReference type="PANTHER" id="PTHR24246:SF27">
    <property type="entry name" value="ADENOSINE RECEPTOR, ISOFORM A"/>
    <property type="match status" value="1"/>
</dbReference>
<evidence type="ECO:0000256" key="9">
    <source>
        <dbReference type="ARBA" id="ARBA00023180"/>
    </source>
</evidence>
<dbReference type="GO" id="GO:0005886">
    <property type="term" value="C:plasma membrane"/>
    <property type="evidence" value="ECO:0007669"/>
    <property type="project" value="UniProtKB-SubCell"/>
</dbReference>
<dbReference type="Pfam" id="PF00001">
    <property type="entry name" value="7tm_1"/>
    <property type="match status" value="1"/>
</dbReference>
<protein>
    <recommendedName>
        <fullName evidence="12">G-protein coupled receptors family 1 profile domain-containing protein</fullName>
    </recommendedName>
</protein>
<feature type="transmembrane region" description="Helical" evidence="11">
    <location>
        <begin position="27"/>
        <end position="52"/>
    </location>
</feature>
<accession>A0A162D9E3</accession>
<keyword evidence="14" id="KW-1185">Reference proteome</keyword>
<feature type="transmembrane region" description="Helical" evidence="11">
    <location>
        <begin position="177"/>
        <end position="196"/>
    </location>
</feature>
<dbReference type="GO" id="GO:0001973">
    <property type="term" value="P:G protein-coupled adenosine receptor signaling pathway"/>
    <property type="evidence" value="ECO:0007669"/>
    <property type="project" value="TreeGrafter"/>
</dbReference>
<reference evidence="13 14" key="1">
    <citation type="submission" date="2016-03" db="EMBL/GenBank/DDBJ databases">
        <title>EvidentialGene: Evidence-directed Construction of Genes on Genomes.</title>
        <authorList>
            <person name="Gilbert D.G."/>
            <person name="Choi J.-H."/>
            <person name="Mockaitis K."/>
            <person name="Colbourne J."/>
            <person name="Pfrender M."/>
        </authorList>
    </citation>
    <scope>NUCLEOTIDE SEQUENCE [LARGE SCALE GENOMIC DNA]</scope>
    <source>
        <strain evidence="13 14">Xinb3</strain>
        <tissue evidence="13">Complete organism</tissue>
    </source>
</reference>
<dbReference type="SUPFAM" id="SSF81321">
    <property type="entry name" value="Family A G protein-coupled receptor-like"/>
    <property type="match status" value="1"/>
</dbReference>
<comment type="caution">
    <text evidence="13">The sequence shown here is derived from an EMBL/GenBank/DDBJ whole genome shotgun (WGS) entry which is preliminary data.</text>
</comment>
<evidence type="ECO:0000256" key="6">
    <source>
        <dbReference type="ARBA" id="ARBA00023040"/>
    </source>
</evidence>
<evidence type="ECO:0000313" key="14">
    <source>
        <dbReference type="Proteomes" id="UP000076858"/>
    </source>
</evidence>
<dbReference type="PANTHER" id="PTHR24246">
    <property type="entry name" value="OLFACTORY RECEPTOR AND ADENOSINE RECEPTOR"/>
    <property type="match status" value="1"/>
</dbReference>
<feature type="transmembrane region" description="Helical" evidence="11">
    <location>
        <begin position="300"/>
        <end position="323"/>
    </location>
</feature>
<keyword evidence="7 11" id="KW-0472">Membrane</keyword>
<sequence length="379" mass="43112">MNASSSHQLDIILTPNGEVQKPISLDIFLIITKLISAFIGIPLNTFIVLIIIRLRRLHSKPRNIFLLAMIISNLLLYFPSLIELIYWFLPLENVCRSYVAVIGLPNAILLWTMFLALADRYVAIKYPLKHREKVTVRRAIVFLFISTAVLIFIMKFIFIVGLAPIGCEIWFVHSKVIGATVFVLFASCIVTHFIVYRQTKMLLQESRRVKPKTSYKGKSVTQAERNEMFNEPVDQQIVTRDIESINPEIGGLHAEANPTAAENQARAIVTNDSHHSNTSMVIHVNIGTLSQMEMEATRTLIAGVTSLFVMASPPLLFFLSVFLCRLTGRPECTSMTWLAPYFREVTSVWAVYNPLLWLFRNGELWVVLKTKIDSFSKNH</sequence>
<dbReference type="AlphaFoldDB" id="A0A162D9E3"/>
<dbReference type="Gene3D" id="1.20.1070.10">
    <property type="entry name" value="Rhodopsin 7-helix transmembrane proteins"/>
    <property type="match status" value="1"/>
</dbReference>
<organism evidence="13 14">
    <name type="scientific">Daphnia magna</name>
    <dbReference type="NCBI Taxonomy" id="35525"/>
    <lineage>
        <taxon>Eukaryota</taxon>
        <taxon>Metazoa</taxon>
        <taxon>Ecdysozoa</taxon>
        <taxon>Arthropoda</taxon>
        <taxon>Crustacea</taxon>
        <taxon>Branchiopoda</taxon>
        <taxon>Diplostraca</taxon>
        <taxon>Cladocera</taxon>
        <taxon>Anomopoda</taxon>
        <taxon>Daphniidae</taxon>
        <taxon>Daphnia</taxon>
    </lineage>
</organism>
<keyword evidence="3" id="KW-1003">Cell membrane</keyword>
<dbReference type="EMBL" id="LRGB01002190">
    <property type="protein sequence ID" value="KZS08724.1"/>
    <property type="molecule type" value="Genomic_DNA"/>
</dbReference>
<evidence type="ECO:0000256" key="3">
    <source>
        <dbReference type="ARBA" id="ARBA00022475"/>
    </source>
</evidence>
<feature type="transmembrane region" description="Helical" evidence="11">
    <location>
        <begin position="98"/>
        <end position="118"/>
    </location>
</feature>
<comment type="subcellular location">
    <subcellularLocation>
        <location evidence="1">Cell membrane</location>
        <topology evidence="1">Multi-pass membrane protein</topology>
    </subcellularLocation>
</comment>
<evidence type="ECO:0000256" key="2">
    <source>
        <dbReference type="ARBA" id="ARBA00010663"/>
    </source>
</evidence>